<dbReference type="GO" id="GO:0003677">
    <property type="term" value="F:DNA binding"/>
    <property type="evidence" value="ECO:0007669"/>
    <property type="project" value="UniProtKB-KW"/>
</dbReference>
<dbReference type="InterPro" id="IPR036390">
    <property type="entry name" value="WH_DNA-bd_sf"/>
</dbReference>
<dbReference type="PANTHER" id="PTHR30579">
    <property type="entry name" value="TRANSCRIPTIONAL REGULATOR"/>
    <property type="match status" value="1"/>
</dbReference>
<reference evidence="7" key="1">
    <citation type="submission" date="2023-08" db="EMBL/GenBank/DDBJ databases">
        <title>The draft genome of Tsukamurella strandjordii strain 050030.</title>
        <authorList>
            <person name="Zhao F."/>
            <person name="Feng Y."/>
            <person name="Zong Z."/>
        </authorList>
    </citation>
    <scope>NUCLEOTIDE SEQUENCE</scope>
    <source>
        <strain evidence="7">050030</strain>
    </source>
</reference>
<evidence type="ECO:0000259" key="6">
    <source>
        <dbReference type="PROSITE" id="PS50931"/>
    </source>
</evidence>
<comment type="caution">
    <text evidence="7">The sequence shown here is derived from an EMBL/GenBank/DDBJ whole genome shotgun (WGS) entry which is preliminary data.</text>
</comment>
<evidence type="ECO:0000256" key="1">
    <source>
        <dbReference type="ARBA" id="ARBA00009437"/>
    </source>
</evidence>
<dbReference type="NCBIfam" id="TIGR03298">
    <property type="entry name" value="argP"/>
    <property type="match status" value="1"/>
</dbReference>
<evidence type="ECO:0000256" key="5">
    <source>
        <dbReference type="ARBA" id="ARBA00023163"/>
    </source>
</evidence>
<keyword evidence="8" id="KW-1185">Reference proteome</keyword>
<dbReference type="Pfam" id="PF03466">
    <property type="entry name" value="LysR_substrate"/>
    <property type="match status" value="1"/>
</dbReference>
<dbReference type="Gene3D" id="3.40.190.290">
    <property type="match status" value="1"/>
</dbReference>
<protein>
    <submittedName>
        <fullName evidence="7">ArgP/LysG family DNA-binding transcriptional regulator</fullName>
    </submittedName>
</protein>
<feature type="domain" description="HTH lysR-type" evidence="6">
    <location>
        <begin position="1"/>
        <end position="58"/>
    </location>
</feature>
<evidence type="ECO:0000256" key="2">
    <source>
        <dbReference type="ARBA" id="ARBA00023015"/>
    </source>
</evidence>
<dbReference type="InterPro" id="IPR036388">
    <property type="entry name" value="WH-like_DNA-bd_sf"/>
</dbReference>
<dbReference type="NCBIfam" id="NF002964">
    <property type="entry name" value="PRK03635.1"/>
    <property type="match status" value="1"/>
</dbReference>
<dbReference type="SUPFAM" id="SSF46785">
    <property type="entry name" value="Winged helix' DNA-binding domain"/>
    <property type="match status" value="1"/>
</dbReference>
<accession>A0AA90NSD5</accession>
<dbReference type="InterPro" id="IPR017685">
    <property type="entry name" value="ArgP"/>
</dbReference>
<evidence type="ECO:0000313" key="7">
    <source>
        <dbReference type="EMBL" id="MDP0399949.1"/>
    </source>
</evidence>
<dbReference type="PROSITE" id="PS50931">
    <property type="entry name" value="HTH_LYSR"/>
    <property type="match status" value="1"/>
</dbReference>
<dbReference type="Pfam" id="PF00126">
    <property type="entry name" value="HTH_1"/>
    <property type="match status" value="1"/>
</dbReference>
<keyword evidence="4" id="KW-0010">Activator</keyword>
<dbReference type="RefSeq" id="WP_305112446.1">
    <property type="nucleotide sequence ID" value="NZ_JAUTIX010000008.1"/>
</dbReference>
<keyword evidence="2" id="KW-0805">Transcription regulation</keyword>
<dbReference type="PRINTS" id="PR00039">
    <property type="entry name" value="HTHLYSR"/>
</dbReference>
<dbReference type="PANTHER" id="PTHR30579:SF2">
    <property type="entry name" value="HTH-TYPE TRANSCRIPTIONAL REGULATOR ARGP"/>
    <property type="match status" value="1"/>
</dbReference>
<dbReference type="InterPro" id="IPR000847">
    <property type="entry name" value="LysR_HTH_N"/>
</dbReference>
<comment type="similarity">
    <text evidence="1">Belongs to the LysR transcriptional regulatory family.</text>
</comment>
<dbReference type="Gene3D" id="1.10.10.10">
    <property type="entry name" value="Winged helix-like DNA-binding domain superfamily/Winged helix DNA-binding domain"/>
    <property type="match status" value="1"/>
</dbReference>
<sequence>MLNGQHLATLVAVVEEQSFGAAASRLRITQSAVSQRIRALEQQVGHVVVTREGPCLPTDQGSILLGLARGVATLEADALGRLAGGSGAARLDVGVNADSLATWFGEVIAAVARWDDGTQLRLQVDDEHHTADLLRAGTVLGAVTTDPEPVQGCAVEYLGFMRYLPVCTGEFAARWQRGGRWRWREMPVVQFDLRKDDLQNRVLRWHGVTAEPGATDYPPAQRIPSSEGFAHAVRVGLGWGSLPEAQLGDALDRGDLVRVGDRPVDVKLYWQSWRLHTRATGRLADAIHAAAAVHLR</sequence>
<name>A0AA90NSD5_9ACTN</name>
<organism evidence="7 8">
    <name type="scientific">Tsukamurella strandjordii</name>
    <dbReference type="NCBI Taxonomy" id="147577"/>
    <lineage>
        <taxon>Bacteria</taxon>
        <taxon>Bacillati</taxon>
        <taxon>Actinomycetota</taxon>
        <taxon>Actinomycetes</taxon>
        <taxon>Mycobacteriales</taxon>
        <taxon>Tsukamurellaceae</taxon>
        <taxon>Tsukamurella</taxon>
    </lineage>
</organism>
<proteinExistence type="inferred from homology"/>
<dbReference type="EMBL" id="JAUTIX010000008">
    <property type="protein sequence ID" value="MDP0399949.1"/>
    <property type="molecule type" value="Genomic_DNA"/>
</dbReference>
<evidence type="ECO:0000313" key="8">
    <source>
        <dbReference type="Proteomes" id="UP001178281"/>
    </source>
</evidence>
<dbReference type="GO" id="GO:0003700">
    <property type="term" value="F:DNA-binding transcription factor activity"/>
    <property type="evidence" value="ECO:0007669"/>
    <property type="project" value="InterPro"/>
</dbReference>
<keyword evidence="3 7" id="KW-0238">DNA-binding</keyword>
<dbReference type="InterPro" id="IPR050176">
    <property type="entry name" value="LTTR"/>
</dbReference>
<gene>
    <name evidence="7" type="ORF">Q7X28_18700</name>
</gene>
<evidence type="ECO:0000256" key="3">
    <source>
        <dbReference type="ARBA" id="ARBA00023125"/>
    </source>
</evidence>
<keyword evidence="5" id="KW-0804">Transcription</keyword>
<evidence type="ECO:0000256" key="4">
    <source>
        <dbReference type="ARBA" id="ARBA00023159"/>
    </source>
</evidence>
<dbReference type="Proteomes" id="UP001178281">
    <property type="component" value="Unassembled WGS sequence"/>
</dbReference>
<dbReference type="SUPFAM" id="SSF53850">
    <property type="entry name" value="Periplasmic binding protein-like II"/>
    <property type="match status" value="1"/>
</dbReference>
<dbReference type="AlphaFoldDB" id="A0AA90NSD5"/>
<dbReference type="InterPro" id="IPR005119">
    <property type="entry name" value="LysR_subst-bd"/>
</dbReference>